<keyword evidence="3" id="KW-0493">Microtubule</keyword>
<keyword evidence="6" id="KW-0206">Cytoskeleton</keyword>
<dbReference type="Pfam" id="PF01302">
    <property type="entry name" value="CAP_GLY"/>
    <property type="match status" value="1"/>
</dbReference>
<organism evidence="10 11">
    <name type="scientific">Steinernema hermaphroditum</name>
    <dbReference type="NCBI Taxonomy" id="289476"/>
    <lineage>
        <taxon>Eukaryota</taxon>
        <taxon>Metazoa</taxon>
        <taxon>Ecdysozoa</taxon>
        <taxon>Nematoda</taxon>
        <taxon>Chromadorea</taxon>
        <taxon>Rhabditida</taxon>
        <taxon>Tylenchina</taxon>
        <taxon>Panagrolaimomorpha</taxon>
        <taxon>Strongyloidoidea</taxon>
        <taxon>Steinernematidae</taxon>
        <taxon>Steinernema</taxon>
    </lineage>
</organism>
<dbReference type="PANTHER" id="PTHR18916">
    <property type="entry name" value="DYNACTIN 1-RELATED MICROTUBULE-BINDING"/>
    <property type="match status" value="1"/>
</dbReference>
<evidence type="ECO:0000259" key="9">
    <source>
        <dbReference type="PROSITE" id="PS50245"/>
    </source>
</evidence>
<evidence type="ECO:0000313" key="11">
    <source>
        <dbReference type="Proteomes" id="UP001175271"/>
    </source>
</evidence>
<feature type="coiled-coil region" evidence="7">
    <location>
        <begin position="219"/>
        <end position="385"/>
    </location>
</feature>
<evidence type="ECO:0000256" key="7">
    <source>
        <dbReference type="SAM" id="Coils"/>
    </source>
</evidence>
<dbReference type="GO" id="GO:0051010">
    <property type="term" value="F:microtubule plus-end binding"/>
    <property type="evidence" value="ECO:0007669"/>
    <property type="project" value="TreeGrafter"/>
</dbReference>
<dbReference type="Pfam" id="PF16641">
    <property type="entry name" value="CLIP1_ZNF"/>
    <property type="match status" value="2"/>
</dbReference>
<dbReference type="Proteomes" id="UP001175271">
    <property type="component" value="Unassembled WGS sequence"/>
</dbReference>
<evidence type="ECO:0000256" key="8">
    <source>
        <dbReference type="SAM" id="MobiDB-lite"/>
    </source>
</evidence>
<evidence type="ECO:0000256" key="1">
    <source>
        <dbReference type="ARBA" id="ARBA00004245"/>
    </source>
</evidence>
<dbReference type="SMART" id="SM01052">
    <property type="entry name" value="CAP_GLY"/>
    <property type="match status" value="1"/>
</dbReference>
<keyword evidence="4" id="KW-0677">Repeat</keyword>
<gene>
    <name evidence="10" type="ORF">QR680_006086</name>
</gene>
<dbReference type="GO" id="GO:0031122">
    <property type="term" value="P:cytoplasmic microtubule organization"/>
    <property type="evidence" value="ECO:0007669"/>
    <property type="project" value="TreeGrafter"/>
</dbReference>
<reference evidence="10" key="1">
    <citation type="submission" date="2023-06" db="EMBL/GenBank/DDBJ databases">
        <title>Genomic analysis of the entomopathogenic nematode Steinernema hermaphroditum.</title>
        <authorList>
            <person name="Schwarz E.M."/>
            <person name="Heppert J.K."/>
            <person name="Baniya A."/>
            <person name="Schwartz H.T."/>
            <person name="Tan C.-H."/>
            <person name="Antoshechkin I."/>
            <person name="Sternberg P.W."/>
            <person name="Goodrich-Blair H."/>
            <person name="Dillman A.R."/>
        </authorList>
    </citation>
    <scope>NUCLEOTIDE SEQUENCE</scope>
    <source>
        <strain evidence="10">PS9179</strain>
        <tissue evidence="10">Whole animal</tissue>
    </source>
</reference>
<comment type="caution">
    <text evidence="10">The sequence shown here is derived from an EMBL/GenBank/DDBJ whole genome shotgun (WGS) entry which is preliminary data.</text>
</comment>
<dbReference type="PROSITE" id="PS50245">
    <property type="entry name" value="CAP_GLY_2"/>
    <property type="match status" value="1"/>
</dbReference>
<dbReference type="SUPFAM" id="SSF74924">
    <property type="entry name" value="Cap-Gly domain"/>
    <property type="match status" value="1"/>
</dbReference>
<keyword evidence="2" id="KW-0963">Cytoplasm</keyword>
<evidence type="ECO:0000256" key="2">
    <source>
        <dbReference type="ARBA" id="ARBA00022490"/>
    </source>
</evidence>
<feature type="compositionally biased region" description="Basic and acidic residues" evidence="8">
    <location>
        <begin position="1064"/>
        <end position="1079"/>
    </location>
</feature>
<feature type="coiled-coil region" evidence="7">
    <location>
        <begin position="847"/>
        <end position="935"/>
    </location>
</feature>
<proteinExistence type="predicted"/>
<dbReference type="AlphaFoldDB" id="A0AA39LWI7"/>
<sequence length="1112" mass="126041">MRWFFLEISNCPRDIGDVDGLRNPEAFALARLHHPGVIPSVYPFAVRMLRRTNSGQSIRSVAASPSMPRAAPVSEYAAQCGFDIGDRVLAGSGKAGICRFIGETEFAAGLWAGIELTSGVGKNDGSVQGKRYFECDQPKGLFILASKVTKAPTTGPSHFAVRHNKTSVLRQSGLQRSGSRESLASIGASSVASSRIFTPKIVRKPNVNLNIGNSYDKTIKTLQESLKEKENHIDRLLHEREADQVEIARLSGMKCMSPSSTTSSTSDERVKELEAEVSRLTNELLKKSAALEELTFTLEEERATTEARLAELESQLNELKSKESIEIDIPEASNEEIEELRNQIEQQKNEIESHINQMQSLGSDYAQAMEQCVLLEANLSDEANEKLKLIKRCETTEALRADLQAQLDGDTSQLVKEKDELQEAVDRLNSAVTQQDQAIQSERQQTKMLQKLIEQQKNEIETHANRTQGLSSDYAEAMEKCVLLERKLSDEANEKLELIKRCETSEARRAELQAQLDGDTSQLVKEKDELQKAVDRLNSAVTQQDQAIQSERQQTKMLQELIEQQKNEIETHANRTQGLSSDYAEAMEKCVLLEAKLSDEANEKLELIKRCETSEALRAELQAQLDGDTSQLVKEKDELQKAVDRLNSAVTQQDQAIQSERQQTKMLQELTEEQKNEIETHVNRTQGLSSDYAQAMEKCVLLEAKLSDEANEKLELIKRCETSEALRAELQAQLDGDTSQLVKEKDEIQKAVDRLNSAVTQQDQVIQSERQQTKMLQELIEQQKDEIETHANRTQGLSSDYAKAMEKCVLLERKLSDEANEKLELIKRCETSEALRAELQAQLDGDTSRLVKEKDELQEAVDRLNSAITHRDQVIQSERQQTKMLQEFMRKMNEDIKKKEEESAIRMASLAVGSLDELKGQIEALSLEKAALKADLSQKIDLFLETDDMRERKEKENLSRIALLEKELLEAKMKKSDNEQILELENQVEFSKSIIATQQHKIEKLMEEISQINNALGQEGFEVQFEKKKKKREQKVVRKYCDICEQFDQHDTEDCPSQTLGPDEIQHHTRTSLDSDEGQKLKSKKGWIRKFCDHCDQFDLHDTEDCPNPQQF</sequence>
<protein>
    <recommendedName>
        <fullName evidence="9">CAP-Gly domain-containing protein</fullName>
    </recommendedName>
</protein>
<feature type="coiled-coil region" evidence="7">
    <location>
        <begin position="411"/>
        <end position="821"/>
    </location>
</feature>
<dbReference type="GO" id="GO:0005634">
    <property type="term" value="C:nucleus"/>
    <property type="evidence" value="ECO:0007669"/>
    <property type="project" value="TreeGrafter"/>
</dbReference>
<dbReference type="Gene3D" id="2.30.30.190">
    <property type="entry name" value="CAP Gly-rich-like domain"/>
    <property type="match status" value="1"/>
</dbReference>
<feature type="region of interest" description="Disordered" evidence="8">
    <location>
        <begin position="1052"/>
        <end position="1079"/>
    </location>
</feature>
<dbReference type="GO" id="GO:0035371">
    <property type="term" value="C:microtubule plus-end"/>
    <property type="evidence" value="ECO:0007669"/>
    <property type="project" value="TreeGrafter"/>
</dbReference>
<evidence type="ECO:0000256" key="3">
    <source>
        <dbReference type="ARBA" id="ARBA00022701"/>
    </source>
</evidence>
<dbReference type="InterPro" id="IPR000938">
    <property type="entry name" value="CAP-Gly_domain"/>
</dbReference>
<comment type="subcellular location">
    <subcellularLocation>
        <location evidence="1">Cytoplasm</location>
        <location evidence="1">Cytoskeleton</location>
    </subcellularLocation>
</comment>
<name>A0AA39LWI7_9BILA</name>
<dbReference type="PANTHER" id="PTHR18916:SF85">
    <property type="entry name" value="TUBULIN-FOLDING COFACTOR B"/>
    <property type="match status" value="1"/>
</dbReference>
<dbReference type="EMBL" id="JAUCMV010000003">
    <property type="protein sequence ID" value="KAK0412203.1"/>
    <property type="molecule type" value="Genomic_DNA"/>
</dbReference>
<feature type="domain" description="CAP-Gly" evidence="9">
    <location>
        <begin position="102"/>
        <end position="144"/>
    </location>
</feature>
<evidence type="ECO:0000313" key="10">
    <source>
        <dbReference type="EMBL" id="KAK0412203.1"/>
    </source>
</evidence>
<keyword evidence="11" id="KW-1185">Reference proteome</keyword>
<keyword evidence="5 7" id="KW-0175">Coiled coil</keyword>
<accession>A0AA39LWI7</accession>
<evidence type="ECO:0000256" key="6">
    <source>
        <dbReference type="ARBA" id="ARBA00023212"/>
    </source>
</evidence>
<evidence type="ECO:0000256" key="4">
    <source>
        <dbReference type="ARBA" id="ARBA00022737"/>
    </source>
</evidence>
<dbReference type="InterPro" id="IPR036859">
    <property type="entry name" value="CAP-Gly_dom_sf"/>
</dbReference>
<evidence type="ECO:0000256" key="5">
    <source>
        <dbReference type="ARBA" id="ARBA00023054"/>
    </source>
</evidence>
<dbReference type="PROSITE" id="PS00845">
    <property type="entry name" value="CAP_GLY_1"/>
    <property type="match status" value="1"/>
</dbReference>
<dbReference type="GO" id="GO:0005938">
    <property type="term" value="C:cell cortex"/>
    <property type="evidence" value="ECO:0007669"/>
    <property type="project" value="TreeGrafter"/>
</dbReference>
<dbReference type="InterPro" id="IPR032108">
    <property type="entry name" value="CLIP1_ZNF"/>
</dbReference>